<dbReference type="RefSeq" id="WP_023064428.1">
    <property type="nucleotide sequence ID" value="NZ_AUZM01000003.1"/>
</dbReference>
<dbReference type="InterPro" id="IPR032557">
    <property type="entry name" value="DUF4935"/>
</dbReference>
<gene>
    <name evidence="2" type="ORF">M595_0596</name>
</gene>
<dbReference type="OrthoDB" id="5516291at2"/>
<evidence type="ECO:0000259" key="1">
    <source>
        <dbReference type="Pfam" id="PF16289"/>
    </source>
</evidence>
<proteinExistence type="predicted"/>
<dbReference type="AlphaFoldDB" id="U7QNJ7"/>
<feature type="domain" description="DUF4935" evidence="1">
    <location>
        <begin position="3"/>
        <end position="169"/>
    </location>
</feature>
<name>U7QNJ7_9CYAN</name>
<organism evidence="2 3">
    <name type="scientific">Lyngbya aestuarii BL J</name>
    <dbReference type="NCBI Taxonomy" id="1348334"/>
    <lineage>
        <taxon>Bacteria</taxon>
        <taxon>Bacillati</taxon>
        <taxon>Cyanobacteriota</taxon>
        <taxon>Cyanophyceae</taxon>
        <taxon>Oscillatoriophycideae</taxon>
        <taxon>Oscillatoriales</taxon>
        <taxon>Microcoleaceae</taxon>
        <taxon>Lyngbya</taxon>
    </lineage>
</organism>
<dbReference type="EMBL" id="AUZM01000003">
    <property type="protein sequence ID" value="ERT09549.1"/>
    <property type="molecule type" value="Genomic_DNA"/>
</dbReference>
<sequence>MNVYVETNFILELAFMQEQHESCLQLLELCRANKINVLIPAYSLVEPYETMIRSDKKRKRLTEELNTELKQLGRSQSYSEQVNMLQDLASFLLRTREDQKQRLENTITQLVQLAEIIPLDGEIIRAAVSGQTELDLTPQDSVVYASVLSHISNINSRNNCFLNRNRKDFNTPDITNNLASYNCQVLFSFESGLDYILSQI</sequence>
<dbReference type="Proteomes" id="UP000017127">
    <property type="component" value="Unassembled WGS sequence"/>
</dbReference>
<dbReference type="InterPro" id="IPR029060">
    <property type="entry name" value="PIN-like_dom_sf"/>
</dbReference>
<dbReference type="SUPFAM" id="SSF88723">
    <property type="entry name" value="PIN domain-like"/>
    <property type="match status" value="1"/>
</dbReference>
<protein>
    <submittedName>
        <fullName evidence="2">PIN domain protein</fullName>
    </submittedName>
</protein>
<reference evidence="2 3" key="1">
    <citation type="journal article" date="2013" name="Front. Microbiol.">
        <title>Comparative genomic analyses of the cyanobacterium, Lyngbya aestuarii BL J, a powerful hydrogen producer.</title>
        <authorList>
            <person name="Kothari A."/>
            <person name="Vaughn M."/>
            <person name="Garcia-Pichel F."/>
        </authorList>
    </citation>
    <scope>NUCLEOTIDE SEQUENCE [LARGE SCALE GENOMIC DNA]</scope>
    <source>
        <strain evidence="2 3">BL J</strain>
    </source>
</reference>
<evidence type="ECO:0000313" key="2">
    <source>
        <dbReference type="EMBL" id="ERT09549.1"/>
    </source>
</evidence>
<evidence type="ECO:0000313" key="3">
    <source>
        <dbReference type="Proteomes" id="UP000017127"/>
    </source>
</evidence>
<keyword evidence="3" id="KW-1185">Reference proteome</keyword>
<dbReference type="Pfam" id="PF16289">
    <property type="entry name" value="PIN_12"/>
    <property type="match status" value="1"/>
</dbReference>
<comment type="caution">
    <text evidence="2">The sequence shown here is derived from an EMBL/GenBank/DDBJ whole genome shotgun (WGS) entry which is preliminary data.</text>
</comment>
<accession>U7QNJ7</accession>